<sequence>MDPELYKAVKNGDDEYLDAYTDLFDKQVTPNHNTILHVAAHFGKLECVVKILEKKPSLILRVNLNGENPLHIAVKEQHFDVVQSLINGAKELDRDPESSVPPQLQILRATNVDGDTPLHLAVREGDNSFVSLLANQDLYFEHSPNKAGETPLYLAAERNNGDSMVESILACESPEYTGPSGKTALHAAVISGNIGDRDRIISLFYILEAAANVDL</sequence>
<organism evidence="1 2">
    <name type="scientific">Vaccinium darrowii</name>
    <dbReference type="NCBI Taxonomy" id="229202"/>
    <lineage>
        <taxon>Eukaryota</taxon>
        <taxon>Viridiplantae</taxon>
        <taxon>Streptophyta</taxon>
        <taxon>Embryophyta</taxon>
        <taxon>Tracheophyta</taxon>
        <taxon>Spermatophyta</taxon>
        <taxon>Magnoliopsida</taxon>
        <taxon>eudicotyledons</taxon>
        <taxon>Gunneridae</taxon>
        <taxon>Pentapetalae</taxon>
        <taxon>asterids</taxon>
        <taxon>Ericales</taxon>
        <taxon>Ericaceae</taxon>
        <taxon>Vaccinioideae</taxon>
        <taxon>Vaccinieae</taxon>
        <taxon>Vaccinium</taxon>
    </lineage>
</organism>
<dbReference type="EMBL" id="CM037153">
    <property type="protein sequence ID" value="KAH7856720.1"/>
    <property type="molecule type" value="Genomic_DNA"/>
</dbReference>
<comment type="caution">
    <text evidence="1">The sequence shown here is derived from an EMBL/GenBank/DDBJ whole genome shotgun (WGS) entry which is preliminary data.</text>
</comment>
<accession>A0ACB7YUX8</accession>
<evidence type="ECO:0000313" key="2">
    <source>
        <dbReference type="Proteomes" id="UP000828048"/>
    </source>
</evidence>
<proteinExistence type="predicted"/>
<keyword evidence="2" id="KW-1185">Reference proteome</keyword>
<gene>
    <name evidence="1" type="ORF">Vadar_004718</name>
</gene>
<reference evidence="1 2" key="1">
    <citation type="journal article" date="2021" name="Hortic Res">
        <title>High-quality reference genome and annotation aids understanding of berry development for evergreen blueberry (Vaccinium darrowii).</title>
        <authorList>
            <person name="Yu J."/>
            <person name="Hulse-Kemp A.M."/>
            <person name="Babiker E."/>
            <person name="Staton M."/>
        </authorList>
    </citation>
    <scope>NUCLEOTIDE SEQUENCE [LARGE SCALE GENOMIC DNA]</scope>
    <source>
        <strain evidence="2">cv. NJ 8807/NJ 8810</strain>
        <tissue evidence="1">Young leaf</tissue>
    </source>
</reference>
<evidence type="ECO:0000313" key="1">
    <source>
        <dbReference type="EMBL" id="KAH7856720.1"/>
    </source>
</evidence>
<dbReference type="Proteomes" id="UP000828048">
    <property type="component" value="Chromosome 3"/>
</dbReference>
<name>A0ACB7YUX8_9ERIC</name>
<protein>
    <submittedName>
        <fullName evidence="1">Uncharacterized protein</fullName>
    </submittedName>
</protein>